<dbReference type="Proteomes" id="UP000033647">
    <property type="component" value="Unassembled WGS sequence"/>
</dbReference>
<dbReference type="OrthoDB" id="10484098at2759"/>
<dbReference type="PROSITE" id="PS51895">
    <property type="entry name" value="AA1"/>
    <property type="match status" value="1"/>
</dbReference>
<comment type="caution">
    <text evidence="5">Lacks conserved residue(s) required for the propagation of feature annotation.</text>
</comment>
<feature type="domain" description="AA1-like" evidence="7">
    <location>
        <begin position="23"/>
        <end position="148"/>
    </location>
</feature>
<dbReference type="EMBL" id="LAFY01000277">
    <property type="protein sequence ID" value="KJY01618.1"/>
    <property type="molecule type" value="Genomic_DNA"/>
</dbReference>
<dbReference type="InterPro" id="IPR032382">
    <property type="entry name" value="AltA1"/>
</dbReference>
<evidence type="ECO:0000259" key="7">
    <source>
        <dbReference type="PROSITE" id="PS51895"/>
    </source>
</evidence>
<evidence type="ECO:0000313" key="8">
    <source>
        <dbReference type="EMBL" id="KJY01618.1"/>
    </source>
</evidence>
<keyword evidence="3" id="KW-0732">Signal</keyword>
<proteinExistence type="predicted"/>
<accession>A0A0F4GX59</accession>
<evidence type="ECO:0000256" key="6">
    <source>
        <dbReference type="SAM" id="MobiDB-lite"/>
    </source>
</evidence>
<feature type="compositionally biased region" description="Low complexity" evidence="6">
    <location>
        <begin position="1"/>
        <end position="10"/>
    </location>
</feature>
<comment type="caution">
    <text evidence="8">The sequence shown here is derived from an EMBL/GenBank/DDBJ whole genome shotgun (WGS) entry which is preliminary data.</text>
</comment>
<protein>
    <recommendedName>
        <fullName evidence="7">AA1-like domain-containing protein</fullName>
    </recommendedName>
</protein>
<sequence>MAGSAVALPSAPNPNPNPGSNPASSYTYDIKDFTERKTNAGDITLVTFNIVGTGGSTVNAHCVPWDVTRKKPVDDWQDKVLYACGENLPFYFTYTEETEELFLLQGAAPIDHLSGETTIATPYCHTAGAGSDQVCTSPAPASITVKKQPEQ</sequence>
<keyword evidence="9" id="KW-1185">Reference proteome</keyword>
<reference evidence="8 9" key="1">
    <citation type="submission" date="2015-03" db="EMBL/GenBank/DDBJ databases">
        <title>RNA-seq based gene annotation and comparative genomics of four Zymoseptoria species reveal species-specific pathogenicity related genes and transposable element activity.</title>
        <authorList>
            <person name="Grandaubert J."/>
            <person name="Bhattacharyya A."/>
            <person name="Stukenbrock E.H."/>
        </authorList>
    </citation>
    <scope>NUCLEOTIDE SEQUENCE [LARGE SCALE GENOMIC DNA]</scope>
    <source>
        <strain evidence="8 9">Zb18110</strain>
    </source>
</reference>
<organism evidence="8 9">
    <name type="scientific">Zymoseptoria brevis</name>
    <dbReference type="NCBI Taxonomy" id="1047168"/>
    <lineage>
        <taxon>Eukaryota</taxon>
        <taxon>Fungi</taxon>
        <taxon>Dikarya</taxon>
        <taxon>Ascomycota</taxon>
        <taxon>Pezizomycotina</taxon>
        <taxon>Dothideomycetes</taxon>
        <taxon>Dothideomycetidae</taxon>
        <taxon>Mycosphaerellales</taxon>
        <taxon>Mycosphaerellaceae</taxon>
        <taxon>Zymoseptoria</taxon>
    </lineage>
</organism>
<evidence type="ECO:0000313" key="9">
    <source>
        <dbReference type="Proteomes" id="UP000033647"/>
    </source>
</evidence>
<gene>
    <name evidence="8" type="ORF">TI39_contig285g00031</name>
</gene>
<keyword evidence="2" id="KW-0964">Secreted</keyword>
<evidence type="ECO:0000256" key="2">
    <source>
        <dbReference type="ARBA" id="ARBA00022525"/>
    </source>
</evidence>
<evidence type="ECO:0000256" key="4">
    <source>
        <dbReference type="ARBA" id="ARBA00023157"/>
    </source>
</evidence>
<comment type="subcellular location">
    <subcellularLocation>
        <location evidence="1">Secreted</location>
    </subcellularLocation>
</comment>
<feature type="region of interest" description="Disordered" evidence="6">
    <location>
        <begin position="1"/>
        <end position="27"/>
    </location>
</feature>
<dbReference type="AlphaFoldDB" id="A0A0F4GX59"/>
<dbReference type="Gene3D" id="2.40.350.20">
    <property type="match status" value="1"/>
</dbReference>
<keyword evidence="4" id="KW-1015">Disulfide bond</keyword>
<dbReference type="Pfam" id="PF16541">
    <property type="entry name" value="AltA1"/>
    <property type="match status" value="1"/>
</dbReference>
<evidence type="ECO:0000256" key="3">
    <source>
        <dbReference type="ARBA" id="ARBA00022729"/>
    </source>
</evidence>
<dbReference type="GO" id="GO:0005576">
    <property type="term" value="C:extracellular region"/>
    <property type="evidence" value="ECO:0007669"/>
    <property type="project" value="UniProtKB-SubCell"/>
</dbReference>
<evidence type="ECO:0000256" key="1">
    <source>
        <dbReference type="ARBA" id="ARBA00004613"/>
    </source>
</evidence>
<evidence type="ECO:0000256" key="5">
    <source>
        <dbReference type="PROSITE-ProRule" id="PRU01243"/>
    </source>
</evidence>
<name>A0A0F4GX59_9PEZI</name>